<evidence type="ECO:0000313" key="1">
    <source>
        <dbReference type="EMBL" id="QLG86975.1"/>
    </source>
</evidence>
<dbReference type="KEGG" id="chiz:HQ393_01240"/>
<evidence type="ECO:0000313" key="2">
    <source>
        <dbReference type="Proteomes" id="UP000509597"/>
    </source>
</evidence>
<dbReference type="InterPro" id="IPR007423">
    <property type="entry name" value="Sel_put"/>
</dbReference>
<sequence length="67" mass="7759">MQGFKLVAQRISQGLRLMVGVQDYDRYVEHMQLKHPELTPMTRAEFYRAAIDNRYPGKSGKISKCPC</sequence>
<accession>A0A7H9BEF1</accession>
<name>A0A7H9BEF1_9NEIS</name>
<dbReference type="RefSeq" id="WP_179357061.1">
    <property type="nucleotide sequence ID" value="NZ_CP058627.1"/>
</dbReference>
<keyword evidence="2" id="KW-1185">Reference proteome</keyword>
<dbReference type="AlphaFoldDB" id="A0A7H9BEF1"/>
<protein>
    <submittedName>
        <fullName evidence="1">YbdD/YjiX family protein</fullName>
    </submittedName>
</protein>
<proteinExistence type="predicted"/>
<organism evidence="1 2">
    <name type="scientific">Chitinibacter bivalviorum</name>
    <dbReference type="NCBI Taxonomy" id="2739434"/>
    <lineage>
        <taxon>Bacteria</taxon>
        <taxon>Pseudomonadati</taxon>
        <taxon>Pseudomonadota</taxon>
        <taxon>Betaproteobacteria</taxon>
        <taxon>Neisseriales</taxon>
        <taxon>Chitinibacteraceae</taxon>
        <taxon>Chitinibacter</taxon>
    </lineage>
</organism>
<dbReference type="EMBL" id="CP058627">
    <property type="protein sequence ID" value="QLG86975.1"/>
    <property type="molecule type" value="Genomic_DNA"/>
</dbReference>
<gene>
    <name evidence="1" type="ORF">HQ393_01240</name>
</gene>
<dbReference type="PANTHER" id="PTHR38453:SF1">
    <property type="entry name" value="CYTOPLASMIC PROTEIN"/>
    <property type="match status" value="1"/>
</dbReference>
<dbReference type="Proteomes" id="UP000509597">
    <property type="component" value="Chromosome"/>
</dbReference>
<reference evidence="1 2" key="1">
    <citation type="submission" date="2020-07" db="EMBL/GenBank/DDBJ databases">
        <title>Complete genome sequence of Chitinibacter sp. 2T18.</title>
        <authorList>
            <person name="Bae J.-W."/>
            <person name="Choi J.-W."/>
        </authorList>
    </citation>
    <scope>NUCLEOTIDE SEQUENCE [LARGE SCALE GENOMIC DNA]</scope>
    <source>
        <strain evidence="1 2">2T18</strain>
    </source>
</reference>
<dbReference type="PANTHER" id="PTHR38453">
    <property type="entry name" value="CYTOPLASMIC PROTEIN-RELATED"/>
    <property type="match status" value="1"/>
</dbReference>
<dbReference type="Pfam" id="PF04328">
    <property type="entry name" value="Sel_put"/>
    <property type="match status" value="1"/>
</dbReference>